<protein>
    <recommendedName>
        <fullName evidence="1">Protein glutaminase domain-containing protein</fullName>
    </recommendedName>
</protein>
<dbReference type="InterPro" id="IPR036689">
    <property type="entry name" value="ESAT-6-like_sf"/>
</dbReference>
<proteinExistence type="predicted"/>
<evidence type="ECO:0000259" key="1">
    <source>
        <dbReference type="Pfam" id="PF18626"/>
    </source>
</evidence>
<dbReference type="InterPro" id="IPR010310">
    <property type="entry name" value="T7SS_ESAT-6-like"/>
</dbReference>
<name>A0A0P6YRK2_9CHLR</name>
<accession>A0A0P6YRK2</accession>
<dbReference type="Gene3D" id="3.10.620.30">
    <property type="match status" value="1"/>
</dbReference>
<dbReference type="Gene3D" id="1.10.287.1060">
    <property type="entry name" value="ESAT-6-like"/>
    <property type="match status" value="1"/>
</dbReference>
<dbReference type="NCBIfam" id="TIGR03930">
    <property type="entry name" value="WXG100_ESAT6"/>
    <property type="match status" value="1"/>
</dbReference>
<dbReference type="Proteomes" id="UP000050277">
    <property type="component" value="Unassembled WGS sequence"/>
</dbReference>
<dbReference type="Pfam" id="PF06013">
    <property type="entry name" value="WXG100"/>
    <property type="match status" value="1"/>
</dbReference>
<organism evidence="2 3">
    <name type="scientific">Herpetosiphon geysericola</name>
    <dbReference type="NCBI Taxonomy" id="70996"/>
    <lineage>
        <taxon>Bacteria</taxon>
        <taxon>Bacillati</taxon>
        <taxon>Chloroflexota</taxon>
        <taxon>Chloroflexia</taxon>
        <taxon>Herpetosiphonales</taxon>
        <taxon>Herpetosiphonaceae</taxon>
        <taxon>Herpetosiphon</taxon>
    </lineage>
</organism>
<comment type="caution">
    <text evidence="2">The sequence shown here is derived from an EMBL/GenBank/DDBJ whole genome shotgun (WGS) entry which is preliminary data.</text>
</comment>
<dbReference type="AlphaFoldDB" id="A0A0P6YRK2"/>
<sequence>MPAPFVQIKYEVVDTIIQRFQNLHDQSQIIQATLCQTMALLQAGQWQGTAANACFQEFEHVVNPAFQRLLQVLQSSTETTKAIRQTMAAAEAEAAALFRDDFRTIGLGGNKLLLSQENGEPSTLSEPPLKLPFFQQLIEWAQQVFAEWHANYGSKVNPYPDGSVSEAEAAVIFNDMANESDIPFKYADDGCYARAHIMTTRIYKRYGIPLESLDKAYIQATGTAPDTHLTVPTEYRYSAQKYDDVSSYDGIVDWGWHVAPTVKVRNNDGSITRMVIDPSLFSQPISLETWHAKMNDNDAILNLVPYNWYSPRKGFKSNEYSANPHPNEFLVNYTHTKEELDISAEVTMIEYMKRCEDSGYCN</sequence>
<dbReference type="Pfam" id="PF18626">
    <property type="entry name" value="Gln_deamidase_2"/>
    <property type="match status" value="1"/>
</dbReference>
<dbReference type="InterPro" id="IPR041325">
    <property type="entry name" value="Gln_deamidase_2"/>
</dbReference>
<gene>
    <name evidence="2" type="ORF">SE18_13020</name>
</gene>
<dbReference type="PATRIC" id="fig|70996.4.peg.3222"/>
<evidence type="ECO:0000313" key="3">
    <source>
        <dbReference type="Proteomes" id="UP000050277"/>
    </source>
</evidence>
<dbReference type="SUPFAM" id="SSF140453">
    <property type="entry name" value="EsxAB dimer-like"/>
    <property type="match status" value="1"/>
</dbReference>
<reference evidence="2 3" key="1">
    <citation type="submission" date="2015-07" db="EMBL/GenBank/DDBJ databases">
        <title>Whole genome sequence of Herpetosiphon geysericola DSM 7119.</title>
        <authorList>
            <person name="Hemp J."/>
            <person name="Ward L.M."/>
            <person name="Pace L.A."/>
            <person name="Fischer W.W."/>
        </authorList>
    </citation>
    <scope>NUCLEOTIDE SEQUENCE [LARGE SCALE GENOMIC DNA]</scope>
    <source>
        <strain evidence="2 3">DSM 7119</strain>
    </source>
</reference>
<feature type="domain" description="Protein glutaminase" evidence="1">
    <location>
        <begin position="172"/>
        <end position="294"/>
    </location>
</feature>
<evidence type="ECO:0000313" key="2">
    <source>
        <dbReference type="EMBL" id="KPL85845.1"/>
    </source>
</evidence>
<keyword evidence="3" id="KW-1185">Reference proteome</keyword>
<dbReference type="EMBL" id="LGKP01000022">
    <property type="protein sequence ID" value="KPL85845.1"/>
    <property type="molecule type" value="Genomic_DNA"/>
</dbReference>
<dbReference type="RefSeq" id="WP_054534897.1">
    <property type="nucleotide sequence ID" value="NZ_LGKP01000022.1"/>
</dbReference>
<dbReference type="OrthoDB" id="8417456at2"/>
<dbReference type="STRING" id="70996.SE18_13020"/>